<dbReference type="AlphaFoldDB" id="A0A0G0NZZ7"/>
<gene>
    <name evidence="2" type="ORF">UT06_C0043G0002</name>
</gene>
<accession>A0A0G0NZZ7</accession>
<evidence type="ECO:0000256" key="1">
    <source>
        <dbReference type="SAM" id="SignalP"/>
    </source>
</evidence>
<proteinExistence type="predicted"/>
<dbReference type="Proteomes" id="UP000034710">
    <property type="component" value="Unassembled WGS sequence"/>
</dbReference>
<sequence>MYFFAVLLTAILLLTPLSVSAQVVINEISPSSDSEWIELYKIGSEIISTFPCREMLK</sequence>
<evidence type="ECO:0000313" key="2">
    <source>
        <dbReference type="EMBL" id="KKQ82626.1"/>
    </source>
</evidence>
<dbReference type="EMBL" id="LBVJ01000043">
    <property type="protein sequence ID" value="KKQ82626.1"/>
    <property type="molecule type" value="Genomic_DNA"/>
</dbReference>
<feature type="signal peptide" evidence="1">
    <location>
        <begin position="1"/>
        <end position="21"/>
    </location>
</feature>
<protein>
    <submittedName>
        <fullName evidence="2">Uncharacterized protein</fullName>
    </submittedName>
</protein>
<feature type="chain" id="PRO_5002533861" evidence="1">
    <location>
        <begin position="22"/>
        <end position="57"/>
    </location>
</feature>
<reference evidence="2 3" key="1">
    <citation type="journal article" date="2015" name="Nature">
        <title>rRNA introns, odd ribosomes, and small enigmatic genomes across a large radiation of phyla.</title>
        <authorList>
            <person name="Brown C.T."/>
            <person name="Hug L.A."/>
            <person name="Thomas B.C."/>
            <person name="Sharon I."/>
            <person name="Castelle C.J."/>
            <person name="Singh A."/>
            <person name="Wilkins M.J."/>
            <person name="Williams K.H."/>
            <person name="Banfield J.F."/>
        </authorList>
    </citation>
    <scope>NUCLEOTIDE SEQUENCE [LARGE SCALE GENOMIC DNA]</scope>
</reference>
<keyword evidence="1" id="KW-0732">Signal</keyword>
<evidence type="ECO:0000313" key="3">
    <source>
        <dbReference type="Proteomes" id="UP000034710"/>
    </source>
</evidence>
<organism evidence="2 3">
    <name type="scientific">Candidatus Woesebacteria bacterium GW2011_GWA1_38_8</name>
    <dbReference type="NCBI Taxonomy" id="1618547"/>
    <lineage>
        <taxon>Bacteria</taxon>
        <taxon>Candidatus Woeseibacteriota</taxon>
    </lineage>
</organism>
<name>A0A0G0NZZ7_9BACT</name>
<comment type="caution">
    <text evidence="2">The sequence shown here is derived from an EMBL/GenBank/DDBJ whole genome shotgun (WGS) entry which is preliminary data.</text>
</comment>